<comment type="caution">
    <text evidence="1">The sequence shown here is derived from an EMBL/GenBank/DDBJ whole genome shotgun (WGS) entry which is preliminary data.</text>
</comment>
<name>A0A562WC14_9ACTN</name>
<organism evidence="1 2">
    <name type="scientific">Micromonospora sagamiensis</name>
    <dbReference type="NCBI Taxonomy" id="47875"/>
    <lineage>
        <taxon>Bacteria</taxon>
        <taxon>Bacillati</taxon>
        <taxon>Actinomycetota</taxon>
        <taxon>Actinomycetes</taxon>
        <taxon>Micromonosporales</taxon>
        <taxon>Micromonosporaceae</taxon>
        <taxon>Micromonospora</taxon>
    </lineage>
</organism>
<evidence type="ECO:0000313" key="1">
    <source>
        <dbReference type="EMBL" id="TWJ27164.1"/>
    </source>
</evidence>
<dbReference type="EMBL" id="VLLP01000001">
    <property type="protein sequence ID" value="TWJ27164.1"/>
    <property type="molecule type" value="Genomic_DNA"/>
</dbReference>
<dbReference type="Proteomes" id="UP000319728">
    <property type="component" value="Unassembled WGS sequence"/>
</dbReference>
<sequence>MRADLPAPDLLWSRWALFASALTALGFDDVYWCAADGAHHDDHGGNRSRLVLADGGRAVLFGYDHEYSDTVAATPPIDLLAGAPAWLPWPELLRWQADDQLGYVYWYDRAWSRVPYPDGTGDDGSTATARAVLDAEQARLELVDVVFEWGEHDRDDPAERADVAEAAARLLTAAETRTLDTEALSGLLGRLPADAVDLAAGTAVAVTAGLTPGGTPPTVPAGTVVPSRRVRALSVDEHEGLVRTAMRAEVEQPRPVPPSAELAALVDWLRAQSPTGDGRCTVLVTATDGSVGTHPGPQSPRALTGTTDWQAFKELVALARRLRTAETHPAWGRWFFLRLATTSDGYTVDRRYDSWPDWLPPGGRHGALPLDALRQELARRAPEHQPSWSSLLAPEVAWRDVPGSDAG</sequence>
<proteinExistence type="predicted"/>
<dbReference type="OrthoDB" id="4507101at2"/>
<keyword evidence="2" id="KW-1185">Reference proteome</keyword>
<protein>
    <submittedName>
        <fullName evidence="1">Uncharacterized protein</fullName>
    </submittedName>
</protein>
<reference evidence="1 2" key="1">
    <citation type="submission" date="2019-07" db="EMBL/GenBank/DDBJ databases">
        <title>R&amp;d 2014.</title>
        <authorList>
            <person name="Klenk H.-P."/>
        </authorList>
    </citation>
    <scope>NUCLEOTIDE SEQUENCE [LARGE SCALE GENOMIC DNA]</scope>
    <source>
        <strain evidence="1 2">DSM 43912</strain>
    </source>
</reference>
<dbReference type="RefSeq" id="WP_145815521.1">
    <property type="nucleotide sequence ID" value="NZ_AP023438.1"/>
</dbReference>
<gene>
    <name evidence="1" type="ORF">JD81_00651</name>
</gene>
<dbReference type="AlphaFoldDB" id="A0A562WC14"/>
<accession>A0A562WC14</accession>
<evidence type="ECO:0000313" key="2">
    <source>
        <dbReference type="Proteomes" id="UP000319728"/>
    </source>
</evidence>